<gene>
    <name evidence="2" type="ORF">RchiOBHm_Chr1g0361271</name>
</gene>
<protein>
    <submittedName>
        <fullName evidence="2">Uncharacterized protein</fullName>
    </submittedName>
</protein>
<dbReference type="EMBL" id="PDCK01000039">
    <property type="protein sequence ID" value="PRQ58618.1"/>
    <property type="molecule type" value="Genomic_DNA"/>
</dbReference>
<feature type="compositionally biased region" description="Polar residues" evidence="1">
    <location>
        <begin position="60"/>
        <end position="75"/>
    </location>
</feature>
<dbReference type="AlphaFoldDB" id="A0A2P6SIW9"/>
<dbReference type="Proteomes" id="UP000238479">
    <property type="component" value="Chromosome 1"/>
</dbReference>
<sequence length="107" mass="12048">MFGASGIKYRTCKTFNTSKAPQSVKRENGRRTKAVQVGRLLIRLGVIGFRETVREKKTQQENQSKSAGFFLSETSRVSESKHRSTNPPPPSLPVLLIATHNFLNVRF</sequence>
<proteinExistence type="predicted"/>
<organism evidence="2 3">
    <name type="scientific">Rosa chinensis</name>
    <name type="common">China rose</name>
    <dbReference type="NCBI Taxonomy" id="74649"/>
    <lineage>
        <taxon>Eukaryota</taxon>
        <taxon>Viridiplantae</taxon>
        <taxon>Streptophyta</taxon>
        <taxon>Embryophyta</taxon>
        <taxon>Tracheophyta</taxon>
        <taxon>Spermatophyta</taxon>
        <taxon>Magnoliopsida</taxon>
        <taxon>eudicotyledons</taxon>
        <taxon>Gunneridae</taxon>
        <taxon>Pentapetalae</taxon>
        <taxon>rosids</taxon>
        <taxon>fabids</taxon>
        <taxon>Rosales</taxon>
        <taxon>Rosaceae</taxon>
        <taxon>Rosoideae</taxon>
        <taxon>Rosoideae incertae sedis</taxon>
        <taxon>Rosa</taxon>
    </lineage>
</organism>
<accession>A0A2P6SIW9</accession>
<dbReference type="Gramene" id="PRQ58618">
    <property type="protein sequence ID" value="PRQ58618"/>
    <property type="gene ID" value="RchiOBHm_Chr1g0361271"/>
</dbReference>
<comment type="caution">
    <text evidence="2">The sequence shown here is derived from an EMBL/GenBank/DDBJ whole genome shotgun (WGS) entry which is preliminary data.</text>
</comment>
<keyword evidence="3" id="KW-1185">Reference proteome</keyword>
<evidence type="ECO:0000313" key="3">
    <source>
        <dbReference type="Proteomes" id="UP000238479"/>
    </source>
</evidence>
<feature type="region of interest" description="Disordered" evidence="1">
    <location>
        <begin position="54"/>
        <end position="93"/>
    </location>
</feature>
<reference evidence="2 3" key="1">
    <citation type="journal article" date="2018" name="Nat. Genet.">
        <title>The Rosa genome provides new insights in the design of modern roses.</title>
        <authorList>
            <person name="Bendahmane M."/>
        </authorList>
    </citation>
    <scope>NUCLEOTIDE SEQUENCE [LARGE SCALE GENOMIC DNA]</scope>
    <source>
        <strain evidence="3">cv. Old Blush</strain>
    </source>
</reference>
<evidence type="ECO:0000313" key="2">
    <source>
        <dbReference type="EMBL" id="PRQ58618.1"/>
    </source>
</evidence>
<name>A0A2P6SIW9_ROSCH</name>
<evidence type="ECO:0000256" key="1">
    <source>
        <dbReference type="SAM" id="MobiDB-lite"/>
    </source>
</evidence>